<keyword evidence="2" id="KW-0547">Nucleotide-binding</keyword>
<comment type="caution">
    <text evidence="4">The sequence shown here is derived from an EMBL/GenBank/DDBJ whole genome shotgun (WGS) entry which is preliminary data.</text>
</comment>
<organism evidence="4 5">
    <name type="scientific">Parelaphostrongylus tenuis</name>
    <name type="common">Meningeal worm</name>
    <dbReference type="NCBI Taxonomy" id="148309"/>
    <lineage>
        <taxon>Eukaryota</taxon>
        <taxon>Metazoa</taxon>
        <taxon>Ecdysozoa</taxon>
        <taxon>Nematoda</taxon>
        <taxon>Chromadorea</taxon>
        <taxon>Rhabditida</taxon>
        <taxon>Rhabditina</taxon>
        <taxon>Rhabditomorpha</taxon>
        <taxon>Strongyloidea</taxon>
        <taxon>Metastrongylidae</taxon>
        <taxon>Parelaphostrongylus</taxon>
    </lineage>
</organism>
<dbReference type="GO" id="GO:0090385">
    <property type="term" value="P:phagosome-lysosome fusion"/>
    <property type="evidence" value="ECO:0007669"/>
    <property type="project" value="TreeGrafter"/>
</dbReference>
<dbReference type="GO" id="GO:0005525">
    <property type="term" value="F:GTP binding"/>
    <property type="evidence" value="ECO:0007669"/>
    <property type="project" value="UniProtKB-KW"/>
</dbReference>
<dbReference type="PROSITE" id="PS51419">
    <property type="entry name" value="RAB"/>
    <property type="match status" value="1"/>
</dbReference>
<dbReference type="AlphaFoldDB" id="A0AAD5WL99"/>
<evidence type="ECO:0000256" key="1">
    <source>
        <dbReference type="ARBA" id="ARBA00006270"/>
    </source>
</evidence>
<dbReference type="Pfam" id="PF00071">
    <property type="entry name" value="Ras"/>
    <property type="match status" value="1"/>
</dbReference>
<dbReference type="Proteomes" id="UP001196413">
    <property type="component" value="Unassembled WGS sequence"/>
</dbReference>
<dbReference type="GO" id="GO:0005770">
    <property type="term" value="C:late endosome"/>
    <property type="evidence" value="ECO:0007669"/>
    <property type="project" value="TreeGrafter"/>
</dbReference>
<dbReference type="PANTHER" id="PTHR47981:SF20">
    <property type="entry name" value="RAS-RELATED PROTEIN RAB-7A"/>
    <property type="match status" value="1"/>
</dbReference>
<protein>
    <submittedName>
        <fullName evidence="4">Ras- protein Rab-7A</fullName>
    </submittedName>
</protein>
<sequence>METNGRCFLASVNQSTSYLSFHLRDQVPYRGLVSKRRLIIEREIDALPGGTVWLGVCVGMVGYVGVTIWDTAGQERFQSLGVAFYRGAGCCVLTFDVTNPSSFKSLD</sequence>
<proteinExistence type="inferred from homology"/>
<dbReference type="PANTHER" id="PTHR47981">
    <property type="entry name" value="RAB FAMILY"/>
    <property type="match status" value="1"/>
</dbReference>
<keyword evidence="3" id="KW-0342">GTP-binding</keyword>
<evidence type="ECO:0000256" key="3">
    <source>
        <dbReference type="ARBA" id="ARBA00023134"/>
    </source>
</evidence>
<dbReference type="GO" id="GO:0045335">
    <property type="term" value="C:phagocytic vesicle"/>
    <property type="evidence" value="ECO:0007669"/>
    <property type="project" value="TreeGrafter"/>
</dbReference>
<evidence type="ECO:0000313" key="5">
    <source>
        <dbReference type="Proteomes" id="UP001196413"/>
    </source>
</evidence>
<evidence type="ECO:0000313" key="4">
    <source>
        <dbReference type="EMBL" id="KAJ1374824.1"/>
    </source>
</evidence>
<gene>
    <name evidence="4" type="primary">RAB7A_2</name>
    <name evidence="4" type="ORF">KIN20_037747</name>
</gene>
<dbReference type="GO" id="GO:0003924">
    <property type="term" value="F:GTPase activity"/>
    <property type="evidence" value="ECO:0007669"/>
    <property type="project" value="InterPro"/>
</dbReference>
<keyword evidence="5" id="KW-1185">Reference proteome</keyword>
<dbReference type="InterPro" id="IPR001806">
    <property type="entry name" value="Small_GTPase"/>
</dbReference>
<dbReference type="InterPro" id="IPR027417">
    <property type="entry name" value="P-loop_NTPase"/>
</dbReference>
<dbReference type="GO" id="GO:0008333">
    <property type="term" value="P:endosome to lysosome transport"/>
    <property type="evidence" value="ECO:0007669"/>
    <property type="project" value="TreeGrafter"/>
</dbReference>
<dbReference type="EMBL" id="JAHQIW010007488">
    <property type="protein sequence ID" value="KAJ1374824.1"/>
    <property type="molecule type" value="Genomic_DNA"/>
</dbReference>
<dbReference type="SUPFAM" id="SSF52540">
    <property type="entry name" value="P-loop containing nucleoside triphosphate hydrolases"/>
    <property type="match status" value="1"/>
</dbReference>
<dbReference type="GO" id="GO:0005764">
    <property type="term" value="C:lysosome"/>
    <property type="evidence" value="ECO:0007669"/>
    <property type="project" value="TreeGrafter"/>
</dbReference>
<name>A0AAD5WL99_PARTN</name>
<dbReference type="Gene3D" id="3.40.50.300">
    <property type="entry name" value="P-loop containing nucleotide triphosphate hydrolases"/>
    <property type="match status" value="1"/>
</dbReference>
<reference evidence="4" key="1">
    <citation type="submission" date="2021-06" db="EMBL/GenBank/DDBJ databases">
        <title>Parelaphostrongylus tenuis whole genome reference sequence.</title>
        <authorList>
            <person name="Garwood T.J."/>
            <person name="Larsen P.A."/>
            <person name="Fountain-Jones N.M."/>
            <person name="Garbe J.R."/>
            <person name="Macchietto M.G."/>
            <person name="Kania S.A."/>
            <person name="Gerhold R.W."/>
            <person name="Richards J.E."/>
            <person name="Wolf T.M."/>
        </authorList>
    </citation>
    <scope>NUCLEOTIDE SEQUENCE</scope>
    <source>
        <strain evidence="4">MNPRO001-30</strain>
        <tissue evidence="4">Meninges</tissue>
    </source>
</reference>
<comment type="similarity">
    <text evidence="1">Belongs to the small GTPase superfamily. Rab family.</text>
</comment>
<evidence type="ECO:0000256" key="2">
    <source>
        <dbReference type="ARBA" id="ARBA00022741"/>
    </source>
</evidence>
<accession>A0AAD5WL99</accession>